<organism evidence="1 2">
    <name type="scientific">Rotaria socialis</name>
    <dbReference type="NCBI Taxonomy" id="392032"/>
    <lineage>
        <taxon>Eukaryota</taxon>
        <taxon>Metazoa</taxon>
        <taxon>Spiralia</taxon>
        <taxon>Gnathifera</taxon>
        <taxon>Rotifera</taxon>
        <taxon>Eurotatoria</taxon>
        <taxon>Bdelloidea</taxon>
        <taxon>Philodinida</taxon>
        <taxon>Philodinidae</taxon>
        <taxon>Rotaria</taxon>
    </lineage>
</organism>
<evidence type="ECO:0000313" key="2">
    <source>
        <dbReference type="Proteomes" id="UP000663873"/>
    </source>
</evidence>
<dbReference type="SUPFAM" id="SSF48371">
    <property type="entry name" value="ARM repeat"/>
    <property type="match status" value="1"/>
</dbReference>
<evidence type="ECO:0000313" key="1">
    <source>
        <dbReference type="EMBL" id="CAF4966764.1"/>
    </source>
</evidence>
<feature type="non-terminal residue" evidence="1">
    <location>
        <position position="1"/>
    </location>
</feature>
<dbReference type="Proteomes" id="UP000663873">
    <property type="component" value="Unassembled WGS sequence"/>
</dbReference>
<dbReference type="AlphaFoldDB" id="A0A821YX58"/>
<protein>
    <submittedName>
        <fullName evidence="1">Uncharacterized protein</fullName>
    </submittedName>
</protein>
<dbReference type="Gene3D" id="1.25.10.10">
    <property type="entry name" value="Leucine-rich Repeat Variant"/>
    <property type="match status" value="1"/>
</dbReference>
<reference evidence="1" key="1">
    <citation type="submission" date="2021-02" db="EMBL/GenBank/DDBJ databases">
        <authorList>
            <person name="Nowell W R."/>
        </authorList>
    </citation>
    <scope>NUCLEOTIDE SEQUENCE</scope>
</reference>
<dbReference type="InterPro" id="IPR011989">
    <property type="entry name" value="ARM-like"/>
</dbReference>
<dbReference type="EMBL" id="CAJOBP010097607">
    <property type="protein sequence ID" value="CAF4966764.1"/>
    <property type="molecule type" value="Genomic_DNA"/>
</dbReference>
<gene>
    <name evidence="1" type="ORF">UJA718_LOCUS48537</name>
</gene>
<accession>A0A821YX58</accession>
<dbReference type="PANTHER" id="PTHR46241">
    <property type="entry name" value="ARMADILLO REPEAT-CONTAINING PROTEIN 4 ARMC4"/>
    <property type="match status" value="1"/>
</dbReference>
<dbReference type="InterPro" id="IPR016024">
    <property type="entry name" value="ARM-type_fold"/>
</dbReference>
<keyword evidence="2" id="KW-1185">Reference proteome</keyword>
<name>A0A821YX58_9BILA</name>
<sequence length="79" mass="8885">TEDVLRRYLAEAIAECCKWGNNRQAFGDNQAVAPLVKHLKSSDPNVHRSTAKALHQLSKNPMNCVTMHEAGVVRVYTFF</sequence>
<comment type="caution">
    <text evidence="1">The sequence shown here is derived from an EMBL/GenBank/DDBJ whole genome shotgun (WGS) entry which is preliminary data.</text>
</comment>
<proteinExistence type="predicted"/>
<dbReference type="PANTHER" id="PTHR46241:SF1">
    <property type="entry name" value="OUTER DYNEIN ARM-DOCKING COMPLEX SUBUNIT 2"/>
    <property type="match status" value="1"/>
</dbReference>